<dbReference type="InterPro" id="IPR020904">
    <property type="entry name" value="Sc_DH/Rdtase_CS"/>
</dbReference>
<comment type="caution">
    <text evidence="3">The sequence shown here is derived from an EMBL/GenBank/DDBJ whole genome shotgun (WGS) entry which is preliminary data.</text>
</comment>
<dbReference type="OrthoDB" id="597477at2"/>
<organism evidence="3 4">
    <name type="scientific">Hyunsoonleella pacifica</name>
    <dbReference type="NCBI Taxonomy" id="1080224"/>
    <lineage>
        <taxon>Bacteria</taxon>
        <taxon>Pseudomonadati</taxon>
        <taxon>Bacteroidota</taxon>
        <taxon>Flavobacteriia</taxon>
        <taxon>Flavobacteriales</taxon>
        <taxon>Flavobacteriaceae</taxon>
    </lineage>
</organism>
<dbReference type="CDD" id="cd05233">
    <property type="entry name" value="SDR_c"/>
    <property type="match status" value="1"/>
</dbReference>
<accession>A0A4Q9FSA4</accession>
<dbReference type="PANTHER" id="PTHR24321:SF8">
    <property type="entry name" value="ESTRADIOL 17-BETA-DEHYDROGENASE 8-RELATED"/>
    <property type="match status" value="1"/>
</dbReference>
<reference evidence="3 4" key="1">
    <citation type="journal article" date="2015" name="Int. J. Syst. Evol. Microbiol.">
        <title>Hyunsoonleella pacifica sp. nov., isolated from seawater of South Pacific Gyre.</title>
        <authorList>
            <person name="Gao X."/>
            <person name="Zhang Z."/>
            <person name="Dai X."/>
            <person name="Zhang X.H."/>
        </authorList>
    </citation>
    <scope>NUCLEOTIDE SEQUENCE [LARGE SCALE GENOMIC DNA]</scope>
    <source>
        <strain evidence="3 4">SW033</strain>
    </source>
</reference>
<dbReference type="GO" id="GO:0016491">
    <property type="term" value="F:oxidoreductase activity"/>
    <property type="evidence" value="ECO:0007669"/>
    <property type="project" value="UniProtKB-KW"/>
</dbReference>
<dbReference type="PANTHER" id="PTHR24321">
    <property type="entry name" value="DEHYDROGENASES, SHORT CHAIN"/>
    <property type="match status" value="1"/>
</dbReference>
<dbReference type="Pfam" id="PF13561">
    <property type="entry name" value="adh_short_C2"/>
    <property type="match status" value="1"/>
</dbReference>
<keyword evidence="4" id="KW-1185">Reference proteome</keyword>
<dbReference type="InterPro" id="IPR036291">
    <property type="entry name" value="NAD(P)-bd_dom_sf"/>
</dbReference>
<name>A0A4Q9FSA4_9FLAO</name>
<evidence type="ECO:0000256" key="2">
    <source>
        <dbReference type="ARBA" id="ARBA00023002"/>
    </source>
</evidence>
<dbReference type="FunFam" id="3.40.50.720:FF:000084">
    <property type="entry name" value="Short-chain dehydrogenase reductase"/>
    <property type="match status" value="1"/>
</dbReference>
<dbReference type="Gene3D" id="3.40.50.720">
    <property type="entry name" value="NAD(P)-binding Rossmann-like Domain"/>
    <property type="match status" value="1"/>
</dbReference>
<sequence length="257" mass="27877">MSRLKDKVAIITGAADGIGLAISEAFVKQGAHILMADINEEKCKKETERLANGNNKVIYKHCDIGNTKAVQSLVETCINIFGKIDVLVNNAAVAIPGEVTKMTDDDWDTLMNINLKGAFRCIRACLPFMISAKHGSVINISSTQAHRSWDDWTAYAAAKGGLLSMTNQLAGQFGNKNIRFNSISPGTILTPMLTDRVKTEGEEFLKASINQASMLRCGKPEEVAMTAVFLASDEAAFINGDDIKIDGGLSTLPRYFE</sequence>
<gene>
    <name evidence="3" type="ORF">EYD46_02490</name>
</gene>
<dbReference type="InterPro" id="IPR002347">
    <property type="entry name" value="SDR_fam"/>
</dbReference>
<dbReference type="PRINTS" id="PR00081">
    <property type="entry name" value="GDHRDH"/>
</dbReference>
<comment type="similarity">
    <text evidence="1">Belongs to the short-chain dehydrogenases/reductases (SDR) family.</text>
</comment>
<dbReference type="RefSeq" id="WP_130935469.1">
    <property type="nucleotide sequence ID" value="NZ_BMEE01000001.1"/>
</dbReference>
<dbReference type="NCBIfam" id="NF005559">
    <property type="entry name" value="PRK07231.1"/>
    <property type="match status" value="1"/>
</dbReference>
<keyword evidence="2" id="KW-0560">Oxidoreductase</keyword>
<dbReference type="SUPFAM" id="SSF51735">
    <property type="entry name" value="NAD(P)-binding Rossmann-fold domains"/>
    <property type="match status" value="1"/>
</dbReference>
<dbReference type="AlphaFoldDB" id="A0A4Q9FSA4"/>
<evidence type="ECO:0000313" key="4">
    <source>
        <dbReference type="Proteomes" id="UP000292372"/>
    </source>
</evidence>
<protein>
    <submittedName>
        <fullName evidence="3">SDR family oxidoreductase</fullName>
    </submittedName>
</protein>
<evidence type="ECO:0000313" key="3">
    <source>
        <dbReference type="EMBL" id="TBN18954.1"/>
    </source>
</evidence>
<dbReference type="PRINTS" id="PR00080">
    <property type="entry name" value="SDRFAMILY"/>
</dbReference>
<dbReference type="EMBL" id="SIRS01000001">
    <property type="protein sequence ID" value="TBN18954.1"/>
    <property type="molecule type" value="Genomic_DNA"/>
</dbReference>
<proteinExistence type="inferred from homology"/>
<evidence type="ECO:0000256" key="1">
    <source>
        <dbReference type="ARBA" id="ARBA00006484"/>
    </source>
</evidence>
<dbReference type="Proteomes" id="UP000292372">
    <property type="component" value="Unassembled WGS sequence"/>
</dbReference>
<dbReference type="PROSITE" id="PS00061">
    <property type="entry name" value="ADH_SHORT"/>
    <property type="match status" value="1"/>
</dbReference>